<dbReference type="CDD" id="cd00067">
    <property type="entry name" value="GAL4"/>
    <property type="match status" value="1"/>
</dbReference>
<keyword evidence="1" id="KW-0539">Nucleus</keyword>
<dbReference type="EMBL" id="LSBJ02000005">
    <property type="protein sequence ID" value="OAQ65525.1"/>
    <property type="molecule type" value="Genomic_DNA"/>
</dbReference>
<dbReference type="Pfam" id="PF11951">
    <property type="entry name" value="Fungal_trans_2"/>
    <property type="match status" value="1"/>
</dbReference>
<accession>A0A179FIQ9</accession>
<evidence type="ECO:0000256" key="2">
    <source>
        <dbReference type="SAM" id="MobiDB-lite"/>
    </source>
</evidence>
<feature type="region of interest" description="Disordered" evidence="2">
    <location>
        <begin position="44"/>
        <end position="69"/>
    </location>
</feature>
<dbReference type="InterPro" id="IPR021858">
    <property type="entry name" value="Fun_TF"/>
</dbReference>
<dbReference type="GO" id="GO:0000981">
    <property type="term" value="F:DNA-binding transcription factor activity, RNA polymerase II-specific"/>
    <property type="evidence" value="ECO:0007669"/>
    <property type="project" value="InterPro"/>
</dbReference>
<comment type="caution">
    <text evidence="4">The sequence shown here is derived from an EMBL/GenBank/DDBJ whole genome shotgun (WGS) entry which is preliminary data.</text>
</comment>
<organism evidence="4 5">
    <name type="scientific">Pochonia chlamydosporia 170</name>
    <dbReference type="NCBI Taxonomy" id="1380566"/>
    <lineage>
        <taxon>Eukaryota</taxon>
        <taxon>Fungi</taxon>
        <taxon>Dikarya</taxon>
        <taxon>Ascomycota</taxon>
        <taxon>Pezizomycotina</taxon>
        <taxon>Sordariomycetes</taxon>
        <taxon>Hypocreomycetidae</taxon>
        <taxon>Hypocreales</taxon>
        <taxon>Clavicipitaceae</taxon>
        <taxon>Pochonia</taxon>
    </lineage>
</organism>
<evidence type="ECO:0000259" key="3">
    <source>
        <dbReference type="PROSITE" id="PS00463"/>
    </source>
</evidence>
<dbReference type="RefSeq" id="XP_018142839.1">
    <property type="nucleotide sequence ID" value="XM_018289153.1"/>
</dbReference>
<dbReference type="AlphaFoldDB" id="A0A179FIQ9"/>
<dbReference type="GeneID" id="28853147"/>
<keyword evidence="5" id="KW-1185">Reference proteome</keyword>
<dbReference type="InterPro" id="IPR001138">
    <property type="entry name" value="Zn2Cys6_DnaBD"/>
</dbReference>
<dbReference type="Proteomes" id="UP000078397">
    <property type="component" value="Unassembled WGS sequence"/>
</dbReference>
<gene>
    <name evidence="4" type="ORF">VFPPC_10846</name>
</gene>
<evidence type="ECO:0000313" key="5">
    <source>
        <dbReference type="Proteomes" id="UP000078397"/>
    </source>
</evidence>
<reference evidence="4 5" key="1">
    <citation type="journal article" date="2016" name="PLoS Pathog.">
        <title>Biosynthesis of antibiotic leucinostatins in bio-control fungus Purpureocillium lilacinum and their inhibition on phytophthora revealed by genome mining.</title>
        <authorList>
            <person name="Wang G."/>
            <person name="Liu Z."/>
            <person name="Lin R."/>
            <person name="Li E."/>
            <person name="Mao Z."/>
            <person name="Ling J."/>
            <person name="Yang Y."/>
            <person name="Yin W.B."/>
            <person name="Xie B."/>
        </authorList>
    </citation>
    <scope>NUCLEOTIDE SEQUENCE [LARGE SCALE GENOMIC DNA]</scope>
    <source>
        <strain evidence="4">170</strain>
    </source>
</reference>
<dbReference type="OrthoDB" id="4137815at2759"/>
<dbReference type="InterPro" id="IPR036864">
    <property type="entry name" value="Zn2-C6_fun-type_DNA-bd_sf"/>
</dbReference>
<evidence type="ECO:0000313" key="4">
    <source>
        <dbReference type="EMBL" id="OAQ65525.1"/>
    </source>
</evidence>
<name>A0A179FIQ9_METCM</name>
<dbReference type="Gene3D" id="4.10.240.10">
    <property type="entry name" value="Zn(2)-C6 fungal-type DNA-binding domain"/>
    <property type="match status" value="1"/>
</dbReference>
<evidence type="ECO:0000256" key="1">
    <source>
        <dbReference type="ARBA" id="ARBA00023242"/>
    </source>
</evidence>
<dbReference type="PROSITE" id="PS00463">
    <property type="entry name" value="ZN2_CY6_FUNGAL_1"/>
    <property type="match status" value="1"/>
</dbReference>
<proteinExistence type="predicted"/>
<dbReference type="SUPFAM" id="SSF57701">
    <property type="entry name" value="Zn2/Cys6 DNA-binding domain"/>
    <property type="match status" value="1"/>
</dbReference>
<dbReference type="KEGG" id="pchm:VFPPC_10846"/>
<dbReference type="GO" id="GO:0008270">
    <property type="term" value="F:zinc ion binding"/>
    <property type="evidence" value="ECO:0007669"/>
    <property type="project" value="InterPro"/>
</dbReference>
<sequence>MIHESQLPRSCDRCHSLKERCRRANSINSCERCTRLRLTCTSNRPFKRPGRRPQPYHIQGARRQRGSESLDPAVDISEDRKGDILAIFNIPEKLSEEEAWLVHRTLANNSFIEQFLLGPSFCNAHRKSLFSQLCKAPALLQDAYVACVLSVPYPGEDPSGTLTEQRLDSSYRRASAALAKLRTLKVENASDVSSCLALGGSILTFVLRFGGKDSLAICSRVLGLIRPVYESHTNKLPDADLGFLACVVMCETTECLLQTELPTLRFRPQPLESSEYVDRYVGLCGTLLPHLQELCHLSFAMFHSTQAKEEVMGELQKLKTTIEAWRPIVPPNFTESYTTSEVTNILCQTHVMQLAALLILHRMQHPFGTEQIAALSMAHTILRQLEVAKMVAGRTPRCIDFALMAACLEVSDGRERSDQLRSASSIAVYSPRFIQRSETFISAVWEARSLKQSPIYWYHLGLVTKHVNVAELSAI</sequence>
<protein>
    <submittedName>
        <fullName evidence="4">Amidase</fullName>
    </submittedName>
</protein>
<feature type="domain" description="Zn(2)-C6 fungal-type" evidence="3">
    <location>
        <begin position="10"/>
        <end position="40"/>
    </location>
</feature>
<dbReference type="SMART" id="SM00066">
    <property type="entry name" value="GAL4"/>
    <property type="match status" value="1"/>
</dbReference>